<dbReference type="InterPro" id="IPR036291">
    <property type="entry name" value="NAD(P)-bd_dom_sf"/>
</dbReference>
<evidence type="ECO:0000256" key="3">
    <source>
        <dbReference type="ARBA" id="ARBA00023027"/>
    </source>
</evidence>
<dbReference type="Gene3D" id="3.90.25.10">
    <property type="entry name" value="UDP-galactose 4-epimerase, domain 1"/>
    <property type="match status" value="1"/>
</dbReference>
<dbReference type="AlphaFoldDB" id="A0A3S3UD32"/>
<proteinExistence type="predicted"/>
<dbReference type="GO" id="GO:0070403">
    <property type="term" value="F:NAD+ binding"/>
    <property type="evidence" value="ECO:0007669"/>
    <property type="project" value="InterPro"/>
</dbReference>
<dbReference type="SUPFAM" id="SSF51735">
    <property type="entry name" value="NAD(P)-binding Rossmann-fold domains"/>
    <property type="match status" value="1"/>
</dbReference>
<evidence type="ECO:0000256" key="2">
    <source>
        <dbReference type="ARBA" id="ARBA00022793"/>
    </source>
</evidence>
<feature type="non-terminal residue" evidence="6">
    <location>
        <position position="1"/>
    </location>
</feature>
<keyword evidence="3" id="KW-0520">NAD</keyword>
<sequence>PNDGRVVSNFIVQALQGRPITMYGDGSQSRSFCYVLLQRDSFQS</sequence>
<dbReference type="PANTHER" id="PTHR43078">
    <property type="entry name" value="UDP-GLUCURONIC ACID DECARBOXYLASE-RELATED"/>
    <property type="match status" value="1"/>
</dbReference>
<name>A0A3S3UD32_9BACT</name>
<dbReference type="EC" id="4.1.1.35" evidence="6"/>
<accession>A0A3S3UD32</accession>
<dbReference type="EMBL" id="MTKP01000085">
    <property type="protein sequence ID" value="RWX49047.1"/>
    <property type="molecule type" value="Genomic_DNA"/>
</dbReference>
<dbReference type="Pfam" id="PF01370">
    <property type="entry name" value="Epimerase"/>
    <property type="match status" value="1"/>
</dbReference>
<dbReference type="InterPro" id="IPR044516">
    <property type="entry name" value="UXS-like"/>
</dbReference>
<comment type="caution">
    <text evidence="6">The sequence shown here is derived from an EMBL/GenBank/DDBJ whole genome shotgun (WGS) entry which is preliminary data.</text>
</comment>
<dbReference type="GO" id="GO:0048040">
    <property type="term" value="F:UDP-glucuronate decarboxylase activity"/>
    <property type="evidence" value="ECO:0007669"/>
    <property type="project" value="UniProtKB-EC"/>
</dbReference>
<evidence type="ECO:0000259" key="5">
    <source>
        <dbReference type="Pfam" id="PF01370"/>
    </source>
</evidence>
<dbReference type="GO" id="GO:0005737">
    <property type="term" value="C:cytoplasm"/>
    <property type="evidence" value="ECO:0007669"/>
    <property type="project" value="TreeGrafter"/>
</dbReference>
<evidence type="ECO:0000313" key="7">
    <source>
        <dbReference type="Proteomes" id="UP000288086"/>
    </source>
</evidence>
<gene>
    <name evidence="6" type="ORF">VT98_10851</name>
</gene>
<evidence type="ECO:0000313" key="6">
    <source>
        <dbReference type="EMBL" id="RWX49047.1"/>
    </source>
</evidence>
<comment type="cofactor">
    <cofactor evidence="1">
        <name>NAD(+)</name>
        <dbReference type="ChEBI" id="CHEBI:57540"/>
    </cofactor>
</comment>
<dbReference type="InterPro" id="IPR001509">
    <property type="entry name" value="Epimerase_deHydtase"/>
</dbReference>
<keyword evidence="7" id="KW-1185">Reference proteome</keyword>
<reference evidence="6 7" key="1">
    <citation type="submission" date="2017-01" db="EMBL/GenBank/DDBJ databases">
        <title>The cable genome- insights into the physiology and evolution of filamentous bacteria capable of sulfide oxidation via long distance electron transfer.</title>
        <authorList>
            <person name="Schreiber L."/>
            <person name="Bjerg J.T."/>
            <person name="Boggild A."/>
            <person name="Van De Vossenberg J."/>
            <person name="Meysman F."/>
            <person name="Nielsen L.P."/>
            <person name="Schramm A."/>
            <person name="Kjeldsen K.U."/>
        </authorList>
    </citation>
    <scope>NUCLEOTIDE SEQUENCE [LARGE SCALE GENOMIC DNA]</scope>
    <source>
        <strain evidence="6">A1</strain>
    </source>
</reference>
<evidence type="ECO:0000256" key="1">
    <source>
        <dbReference type="ARBA" id="ARBA00001911"/>
    </source>
</evidence>
<keyword evidence="2" id="KW-0210">Decarboxylase</keyword>
<protein>
    <submittedName>
        <fullName evidence="6">NAD dependent epimerase/dehydratase family protein</fullName>
        <ecNumber evidence="6">4.1.1.35</ecNumber>
    </submittedName>
</protein>
<dbReference type="GO" id="GO:0042732">
    <property type="term" value="P:D-xylose metabolic process"/>
    <property type="evidence" value="ECO:0007669"/>
    <property type="project" value="InterPro"/>
</dbReference>
<keyword evidence="4 6" id="KW-0456">Lyase</keyword>
<dbReference type="PANTHER" id="PTHR43078:SF6">
    <property type="entry name" value="UDP-GLUCURONIC ACID DECARBOXYLASE 1"/>
    <property type="match status" value="1"/>
</dbReference>
<dbReference type="Proteomes" id="UP000288086">
    <property type="component" value="Unassembled WGS sequence"/>
</dbReference>
<feature type="domain" description="NAD-dependent epimerase/dehydratase" evidence="5">
    <location>
        <begin position="3"/>
        <end position="35"/>
    </location>
</feature>
<organism evidence="6 7">
    <name type="scientific">Candidatus Electrothrix communis</name>
    <dbReference type="NCBI Taxonomy" id="1859133"/>
    <lineage>
        <taxon>Bacteria</taxon>
        <taxon>Pseudomonadati</taxon>
        <taxon>Thermodesulfobacteriota</taxon>
        <taxon>Desulfobulbia</taxon>
        <taxon>Desulfobulbales</taxon>
        <taxon>Desulfobulbaceae</taxon>
        <taxon>Candidatus Electrothrix</taxon>
    </lineage>
</organism>
<evidence type="ECO:0000256" key="4">
    <source>
        <dbReference type="ARBA" id="ARBA00023239"/>
    </source>
</evidence>